<protein>
    <submittedName>
        <fullName evidence="2">DUF5723 family protein</fullName>
    </submittedName>
</protein>
<accession>A0A9X2A5S5</accession>
<keyword evidence="3" id="KW-1185">Reference proteome</keyword>
<proteinExistence type="predicted"/>
<sequence length="440" mass="49191">MKKFIPFLYLIFLLVTTTNSQSYIGHGLGNYSGIHGVILNPSAVADSPMKMDINIISVSGFAGSDYLSLDKDEVLDYIDDLELNVNGKEYSRNDNQIFANVDILGPSLMYKISPIQSLAITSRLRSFINFNNISGNLVEDFIEDFSSEETYSFGIYEFSETAHLWGEIGITYGRVLMQADQHFFKGGLSLKYLMGAGSIFSNSPELTGRYNMFDRMLSTSGTLDYGSTPGFDSDYIEIENTSSGLGGDLGFTYEYRNSETADPQINKWSSYKIKVGLSVTDIGRISYKNSEITNYNMNNSVDTDNFENKSIEEILDENYSGEGNVFTSKINLPTAFHILVDYNIKQNFYLSLNGSLSMISGTRRFANRVINTVTAMPRFETKLFSFYLPLSVRQYEVLTAGTGFRFGPLTVGSGSILSNLFSDRTKSTDVYASLKVPIYR</sequence>
<dbReference type="Pfam" id="PF18990">
    <property type="entry name" value="DUF5723"/>
    <property type="match status" value="1"/>
</dbReference>
<dbReference type="InterPro" id="IPR043781">
    <property type="entry name" value="DUF5723"/>
</dbReference>
<gene>
    <name evidence="2" type="ORF">LU635_01860</name>
</gene>
<dbReference type="AlphaFoldDB" id="A0A9X2A5S5"/>
<feature type="domain" description="DUF5723" evidence="1">
    <location>
        <begin position="41"/>
        <end position="411"/>
    </location>
</feature>
<evidence type="ECO:0000259" key="1">
    <source>
        <dbReference type="Pfam" id="PF18990"/>
    </source>
</evidence>
<name>A0A9X2A5S5_9FLAO</name>
<dbReference type="Proteomes" id="UP001139344">
    <property type="component" value="Unassembled WGS sequence"/>
</dbReference>
<dbReference type="EMBL" id="JAJSON010000007">
    <property type="protein sequence ID" value="MCG9970366.1"/>
    <property type="molecule type" value="Genomic_DNA"/>
</dbReference>
<organism evidence="2 3">
    <name type="scientific">Christiangramia crocea</name>
    <dbReference type="NCBI Taxonomy" id="2904124"/>
    <lineage>
        <taxon>Bacteria</taxon>
        <taxon>Pseudomonadati</taxon>
        <taxon>Bacteroidota</taxon>
        <taxon>Flavobacteriia</taxon>
        <taxon>Flavobacteriales</taxon>
        <taxon>Flavobacteriaceae</taxon>
        <taxon>Christiangramia</taxon>
    </lineage>
</organism>
<dbReference type="RefSeq" id="WP_240095604.1">
    <property type="nucleotide sequence ID" value="NZ_JAJSON010000007.1"/>
</dbReference>
<evidence type="ECO:0000313" key="3">
    <source>
        <dbReference type="Proteomes" id="UP001139344"/>
    </source>
</evidence>
<reference evidence="2" key="1">
    <citation type="submission" date="2021-12" db="EMBL/GenBank/DDBJ databases">
        <title>Description of Gramella crocea sp. nov., a new bacterium isolated from activated sludge.</title>
        <authorList>
            <person name="Zhang X."/>
        </authorList>
    </citation>
    <scope>NUCLEOTIDE SEQUENCE</scope>
    <source>
        <strain evidence="2">YB25</strain>
    </source>
</reference>
<comment type="caution">
    <text evidence="2">The sequence shown here is derived from an EMBL/GenBank/DDBJ whole genome shotgun (WGS) entry which is preliminary data.</text>
</comment>
<evidence type="ECO:0000313" key="2">
    <source>
        <dbReference type="EMBL" id="MCG9970366.1"/>
    </source>
</evidence>